<feature type="transmembrane region" description="Helical" evidence="5">
    <location>
        <begin position="188"/>
        <end position="211"/>
    </location>
</feature>
<accession>A7I513</accession>
<feature type="transmembrane region" description="Helical" evidence="5">
    <location>
        <begin position="218"/>
        <end position="238"/>
    </location>
</feature>
<evidence type="ECO:0000256" key="2">
    <source>
        <dbReference type="ARBA" id="ARBA00022692"/>
    </source>
</evidence>
<protein>
    <recommendedName>
        <fullName evidence="5">Probable membrane transporter protein</fullName>
    </recommendedName>
</protein>
<dbReference type="PANTHER" id="PTHR43701">
    <property type="entry name" value="MEMBRANE TRANSPORTER PROTEIN MJ0441-RELATED"/>
    <property type="match status" value="1"/>
</dbReference>
<dbReference type="Pfam" id="PF01925">
    <property type="entry name" value="TauE"/>
    <property type="match status" value="1"/>
</dbReference>
<feature type="transmembrane region" description="Helical" evidence="5">
    <location>
        <begin position="43"/>
        <end position="63"/>
    </location>
</feature>
<reference evidence="7" key="1">
    <citation type="journal article" date="2015" name="Microbiology">
        <title>Genome of Methanoregula boonei 6A8 reveals adaptations to oligotrophic peatland environments.</title>
        <authorList>
            <person name="Braeuer S."/>
            <person name="Cadillo-Quiroz H."/>
            <person name="Kyrpides N."/>
            <person name="Woyke T."/>
            <person name="Goodwin L."/>
            <person name="Detter C."/>
            <person name="Podell S."/>
            <person name="Yavitt J.B."/>
            <person name="Zinder S.H."/>
        </authorList>
    </citation>
    <scope>NUCLEOTIDE SEQUENCE [LARGE SCALE GENOMIC DNA]</scope>
    <source>
        <strain evidence="7">DSM 21154 / JCM 14090 / 6A8</strain>
    </source>
</reference>
<dbReference type="GO" id="GO:0005886">
    <property type="term" value="C:plasma membrane"/>
    <property type="evidence" value="ECO:0007669"/>
    <property type="project" value="UniProtKB-SubCell"/>
</dbReference>
<organism evidence="6 7">
    <name type="scientific">Methanoregula boonei (strain DSM 21154 / JCM 14090 / 6A8)</name>
    <dbReference type="NCBI Taxonomy" id="456442"/>
    <lineage>
        <taxon>Archaea</taxon>
        <taxon>Methanobacteriati</taxon>
        <taxon>Methanobacteriota</taxon>
        <taxon>Stenosarchaea group</taxon>
        <taxon>Methanomicrobia</taxon>
        <taxon>Methanomicrobiales</taxon>
        <taxon>Methanoregulaceae</taxon>
        <taxon>Methanoregula</taxon>
    </lineage>
</organism>
<dbReference type="PANTHER" id="PTHR43701:SF2">
    <property type="entry name" value="MEMBRANE TRANSPORTER PROTEIN YJNA-RELATED"/>
    <property type="match status" value="1"/>
</dbReference>
<dbReference type="STRING" id="456442.Mboo_0302"/>
<dbReference type="RefSeq" id="WP_011991312.1">
    <property type="nucleotide sequence ID" value="NC_009712.1"/>
</dbReference>
<comment type="subcellular location">
    <subcellularLocation>
        <location evidence="5">Cell membrane</location>
        <topology evidence="5">Multi-pass membrane protein</topology>
    </subcellularLocation>
    <subcellularLocation>
        <location evidence="1">Membrane</location>
        <topology evidence="1">Multi-pass membrane protein</topology>
    </subcellularLocation>
</comment>
<dbReference type="Proteomes" id="UP000002408">
    <property type="component" value="Chromosome"/>
</dbReference>
<name>A7I513_METB6</name>
<evidence type="ECO:0000256" key="4">
    <source>
        <dbReference type="ARBA" id="ARBA00023136"/>
    </source>
</evidence>
<proteinExistence type="inferred from homology"/>
<sequence length="269" mass="28089" precursor="true">MIVSLAAFLISCGIGVIAAVIGLGGGFLYVPTLTLIFGFDPRIAVGTSLAVMVFSSFAATVVYRRQGRVLYKAAAVIAIPSIAFSMLASVISSYIDTRLIIALFALALLAMSFEMLIPALHLIRKIGIGPLMALSCRDLDGTEKIIQIPYAHLVVWGAFGGFVSGVTGTSGGAYFVPALVALGVPVHWAVATSLLAVIPTVVTGASVHAFLGHVSVPFLVLYGAGAGMGACLGAYIAPRIHPDHIRKFFGVMLIFIAVLMIQQKVLTGI</sequence>
<dbReference type="InterPro" id="IPR002781">
    <property type="entry name" value="TM_pro_TauE-like"/>
</dbReference>
<dbReference type="AlphaFoldDB" id="A7I513"/>
<evidence type="ECO:0000256" key="3">
    <source>
        <dbReference type="ARBA" id="ARBA00022989"/>
    </source>
</evidence>
<keyword evidence="7" id="KW-1185">Reference proteome</keyword>
<dbReference type="OrthoDB" id="57092at2157"/>
<gene>
    <name evidence="6" type="ordered locus">Mboo_0302</name>
</gene>
<keyword evidence="5" id="KW-1003">Cell membrane</keyword>
<keyword evidence="2 5" id="KW-0812">Transmembrane</keyword>
<feature type="transmembrane region" description="Helical" evidence="5">
    <location>
        <begin position="244"/>
        <end position="261"/>
    </location>
</feature>
<dbReference type="GeneID" id="5412064"/>
<dbReference type="EMBL" id="CP000780">
    <property type="protein sequence ID" value="ABS54824.1"/>
    <property type="molecule type" value="Genomic_DNA"/>
</dbReference>
<feature type="transmembrane region" description="Helical" evidence="5">
    <location>
        <begin position="101"/>
        <end position="123"/>
    </location>
</feature>
<dbReference type="HOGENOM" id="CLU_045498_5_3_2"/>
<evidence type="ECO:0000256" key="5">
    <source>
        <dbReference type="RuleBase" id="RU363041"/>
    </source>
</evidence>
<evidence type="ECO:0000256" key="1">
    <source>
        <dbReference type="ARBA" id="ARBA00004141"/>
    </source>
</evidence>
<feature type="transmembrane region" description="Helical" evidence="5">
    <location>
        <begin position="7"/>
        <end position="31"/>
    </location>
</feature>
<dbReference type="InterPro" id="IPR051598">
    <property type="entry name" value="TSUP/Inactive_protease-like"/>
</dbReference>
<feature type="transmembrane region" description="Helical" evidence="5">
    <location>
        <begin position="75"/>
        <end position="95"/>
    </location>
</feature>
<comment type="similarity">
    <text evidence="5">Belongs to the 4-toluene sulfonate uptake permease (TSUP) (TC 2.A.102) family.</text>
</comment>
<keyword evidence="4 5" id="KW-0472">Membrane</keyword>
<keyword evidence="3 5" id="KW-1133">Transmembrane helix</keyword>
<feature type="transmembrane region" description="Helical" evidence="5">
    <location>
        <begin position="153"/>
        <end position="176"/>
    </location>
</feature>
<dbReference type="eggNOG" id="arCOG02050">
    <property type="taxonomic scope" value="Archaea"/>
</dbReference>
<evidence type="ECO:0000313" key="6">
    <source>
        <dbReference type="EMBL" id="ABS54824.1"/>
    </source>
</evidence>
<dbReference type="KEGG" id="mbn:Mboo_0302"/>
<evidence type="ECO:0000313" key="7">
    <source>
        <dbReference type="Proteomes" id="UP000002408"/>
    </source>
</evidence>